<dbReference type="InterPro" id="IPR019845">
    <property type="entry name" value="Squalene/phytoene_synthase_CS"/>
</dbReference>
<organism evidence="2 3">
    <name type="scientific">candidate division WOR_3 bacterium SM23_60</name>
    <dbReference type="NCBI Taxonomy" id="1703780"/>
    <lineage>
        <taxon>Bacteria</taxon>
        <taxon>Bacteria division WOR-3</taxon>
    </lineage>
</organism>
<dbReference type="Proteomes" id="UP000051096">
    <property type="component" value="Unassembled WGS sequence"/>
</dbReference>
<dbReference type="Gene3D" id="1.10.600.10">
    <property type="entry name" value="Farnesyl Diphosphate Synthase"/>
    <property type="match status" value="1"/>
</dbReference>
<sequence length="275" mass="32894">MVDRTLYSIFREGSKTYFYSSLFFPMDVRNDVFVLYAFVRKADNFVDTIPQRAKEFYAFWEKYEAALNGKESGDIVIDTFISLMNQKKFNREWIRAFFDAMEMDLKKSNYKNIEETKQYMYGSAEVVGLMMATIMGLPKESFECARYLGRAMQYINFIRDIREDLTLGRQYLPQSDLHKCGLESLEYEHVKNHKAGFNDFIRTQIKYYENWQRVAENGFLYIPKRYFIPIKTASDMYKWTAEKITKYPLIVYEKKVKPSTPFIVSRFVYSTLRYH</sequence>
<dbReference type="PROSITE" id="PS01045">
    <property type="entry name" value="SQUALEN_PHYTOEN_SYN_2"/>
    <property type="match status" value="1"/>
</dbReference>
<dbReference type="Pfam" id="PF00494">
    <property type="entry name" value="SQS_PSY"/>
    <property type="match status" value="1"/>
</dbReference>
<reference evidence="2 3" key="1">
    <citation type="journal article" date="2015" name="Microbiome">
        <title>Genomic resolution of linkages in carbon, nitrogen, and sulfur cycling among widespread estuary sediment bacteria.</title>
        <authorList>
            <person name="Baker B.J."/>
            <person name="Lazar C.S."/>
            <person name="Teske A.P."/>
            <person name="Dick G.J."/>
        </authorList>
    </citation>
    <scope>NUCLEOTIDE SEQUENCE [LARGE SCALE GENOMIC DNA]</scope>
    <source>
        <strain evidence="2">SM23_60</strain>
    </source>
</reference>
<dbReference type="EMBL" id="LJUO01000021">
    <property type="protein sequence ID" value="KPK72840.1"/>
    <property type="molecule type" value="Genomic_DNA"/>
</dbReference>
<dbReference type="AlphaFoldDB" id="A0A0S8GIJ0"/>
<dbReference type="GO" id="GO:0004311">
    <property type="term" value="F:geranylgeranyl diphosphate synthase activity"/>
    <property type="evidence" value="ECO:0007669"/>
    <property type="project" value="InterPro"/>
</dbReference>
<dbReference type="SFLD" id="SFLDG01212">
    <property type="entry name" value="Phytoene_synthase_like"/>
    <property type="match status" value="1"/>
</dbReference>
<dbReference type="GO" id="GO:0016117">
    <property type="term" value="P:carotenoid biosynthetic process"/>
    <property type="evidence" value="ECO:0007669"/>
    <property type="project" value="UniProtKB-ARBA"/>
</dbReference>
<comment type="caution">
    <text evidence="2">The sequence shown here is derived from an EMBL/GenBank/DDBJ whole genome shotgun (WGS) entry which is preliminary data.</text>
</comment>
<dbReference type="CDD" id="cd00683">
    <property type="entry name" value="Trans_IPPS_HH"/>
    <property type="match status" value="1"/>
</dbReference>
<dbReference type="SFLD" id="SFLDS00005">
    <property type="entry name" value="Isoprenoid_Synthase_Type_I"/>
    <property type="match status" value="1"/>
</dbReference>
<dbReference type="InterPro" id="IPR008949">
    <property type="entry name" value="Isoprenoid_synthase_dom_sf"/>
</dbReference>
<dbReference type="SFLD" id="SFLDG01018">
    <property type="entry name" value="Squalene/Phytoene_Synthase_Lik"/>
    <property type="match status" value="1"/>
</dbReference>
<evidence type="ECO:0000313" key="3">
    <source>
        <dbReference type="Proteomes" id="UP000051096"/>
    </source>
</evidence>
<dbReference type="GO" id="GO:0051996">
    <property type="term" value="F:squalene synthase [NAD(P)H] activity"/>
    <property type="evidence" value="ECO:0007669"/>
    <property type="project" value="InterPro"/>
</dbReference>
<dbReference type="InterPro" id="IPR033904">
    <property type="entry name" value="Trans_IPPS_HH"/>
</dbReference>
<proteinExistence type="predicted"/>
<evidence type="ECO:0000256" key="1">
    <source>
        <dbReference type="ARBA" id="ARBA00022679"/>
    </source>
</evidence>
<protein>
    <submittedName>
        <fullName evidence="2">Phytoene synthase</fullName>
    </submittedName>
</protein>
<evidence type="ECO:0000313" key="2">
    <source>
        <dbReference type="EMBL" id="KPK72840.1"/>
    </source>
</evidence>
<keyword evidence="1" id="KW-0808">Transferase</keyword>
<dbReference type="InterPro" id="IPR044843">
    <property type="entry name" value="Trans_IPPS_bact-type"/>
</dbReference>
<dbReference type="SUPFAM" id="SSF48576">
    <property type="entry name" value="Terpenoid synthases"/>
    <property type="match status" value="1"/>
</dbReference>
<dbReference type="PANTHER" id="PTHR31480">
    <property type="entry name" value="BIFUNCTIONAL LYCOPENE CYCLASE/PHYTOENE SYNTHASE"/>
    <property type="match status" value="1"/>
</dbReference>
<name>A0A0S8GIJ0_UNCW3</name>
<gene>
    <name evidence="2" type="ORF">AMJ87_03505</name>
</gene>
<accession>A0A0S8GIJ0</accession>
<dbReference type="InterPro" id="IPR002060">
    <property type="entry name" value="Squ/phyt_synthse"/>
</dbReference>
<dbReference type="PATRIC" id="fig|1703780.3.peg.1397"/>